<keyword evidence="2" id="KW-0732">Signal</keyword>
<protein>
    <submittedName>
        <fullName evidence="4">ABC transporter substrate-binding protein</fullName>
    </submittedName>
</protein>
<dbReference type="EMBL" id="CP048286">
    <property type="protein sequence ID" value="QHW32284.1"/>
    <property type="molecule type" value="Genomic_DNA"/>
</dbReference>
<sequence length="507" mass="55360">MKKTKKQLLAIGAAALLTTALAGCGNSNSDSNNAANNTPANTPANTATDAGTNANTPAKSGDVPTLVWWTIGGQVPENFDKALEAMNAYTAEKIGVKVDIKVASWGDWDTKINTVVNTGEPFDIMFTNNGKYSQQVALGAFADLTDLVQKDTPDLYNLIPQKVWDGTKIGGKIYSVPTYKDSSLTQYWVFDDKYVQKYGIDTANIKSMQDLDKPFHDMKAGEGKSFYPLPMTQSGFNGFFNNYDDLTLGLPPIGVKVDDASRKVVSVLEQPDIMNDLKSLHSWYKDGIVNPDAPTKTEADKGPSFFAAQAFPGAETTWQINEGVAKYDMFQYFGPIYTTSTIQGSLNAISANSKYKSEALKYLQLVNTDPKLRNMLAFGEPGVDYTNVDGEKVVERTTDTWPLAAYTQGTFFDLAVTKGAPVDQWDQVKKLNEQATSSTALGFALDISKLGTEVANTKAVWDKYRYELMTGASDPEKVVPKIVAELKAAGMDTITKAAQEQIDAYFK</sequence>
<feature type="compositionally biased region" description="Low complexity" evidence="1">
    <location>
        <begin position="32"/>
        <end position="58"/>
    </location>
</feature>
<feature type="chain" id="PRO_5039531149" evidence="2">
    <location>
        <begin position="23"/>
        <end position="507"/>
    </location>
</feature>
<accession>A0A6C0P1C9</accession>
<feature type="domain" description="DUF3502" evidence="3">
    <location>
        <begin position="440"/>
        <end position="506"/>
    </location>
</feature>
<feature type="signal peptide" evidence="2">
    <location>
        <begin position="1"/>
        <end position="22"/>
    </location>
</feature>
<dbReference type="InterPro" id="IPR022627">
    <property type="entry name" value="DUF3502"/>
</dbReference>
<dbReference type="PANTHER" id="PTHR43649:SF17">
    <property type="entry name" value="ABC TRANSPORTER SOLUTE BINDING PROTEIN-SUGAR TRANSPORT"/>
    <property type="match status" value="1"/>
</dbReference>
<evidence type="ECO:0000259" key="3">
    <source>
        <dbReference type="Pfam" id="PF12010"/>
    </source>
</evidence>
<evidence type="ECO:0000313" key="4">
    <source>
        <dbReference type="EMBL" id="QHW32284.1"/>
    </source>
</evidence>
<dbReference type="SUPFAM" id="SSF53850">
    <property type="entry name" value="Periplasmic binding protein-like II"/>
    <property type="match status" value="1"/>
</dbReference>
<evidence type="ECO:0000256" key="2">
    <source>
        <dbReference type="SAM" id="SignalP"/>
    </source>
</evidence>
<dbReference type="Gene3D" id="3.40.190.10">
    <property type="entry name" value="Periplasmic binding protein-like II"/>
    <property type="match status" value="1"/>
</dbReference>
<dbReference type="PANTHER" id="PTHR43649">
    <property type="entry name" value="ARABINOSE-BINDING PROTEIN-RELATED"/>
    <property type="match status" value="1"/>
</dbReference>
<reference evidence="4 5" key="1">
    <citation type="submission" date="2020-02" db="EMBL/GenBank/DDBJ databases">
        <title>Paenibacillus sp. nov., isolated from rhizosphere soil of tomato.</title>
        <authorList>
            <person name="Weon H.-Y."/>
            <person name="Lee S.A."/>
        </authorList>
    </citation>
    <scope>NUCLEOTIDE SEQUENCE [LARGE SCALE GENOMIC DNA]</scope>
    <source>
        <strain evidence="4 5">14171R-81</strain>
    </source>
</reference>
<evidence type="ECO:0000313" key="5">
    <source>
        <dbReference type="Proteomes" id="UP000479114"/>
    </source>
</evidence>
<proteinExistence type="predicted"/>
<dbReference type="InterPro" id="IPR050490">
    <property type="entry name" value="Bact_solute-bd_prot1"/>
</dbReference>
<dbReference type="AlphaFoldDB" id="A0A6C0P1C9"/>
<dbReference type="KEGG" id="prz:GZH47_16710"/>
<organism evidence="4 5">
    <name type="scientific">Paenibacillus rhizovicinus</name>
    <dbReference type="NCBI Taxonomy" id="2704463"/>
    <lineage>
        <taxon>Bacteria</taxon>
        <taxon>Bacillati</taxon>
        <taxon>Bacillota</taxon>
        <taxon>Bacilli</taxon>
        <taxon>Bacillales</taxon>
        <taxon>Paenibacillaceae</taxon>
        <taxon>Paenibacillus</taxon>
    </lineage>
</organism>
<dbReference type="Pfam" id="PF12010">
    <property type="entry name" value="DUF3502"/>
    <property type="match status" value="1"/>
</dbReference>
<evidence type="ECO:0000256" key="1">
    <source>
        <dbReference type="SAM" id="MobiDB-lite"/>
    </source>
</evidence>
<dbReference type="RefSeq" id="WP_162641528.1">
    <property type="nucleotide sequence ID" value="NZ_CP048286.1"/>
</dbReference>
<gene>
    <name evidence="4" type="ORF">GZH47_16710</name>
</gene>
<feature type="region of interest" description="Disordered" evidence="1">
    <location>
        <begin position="32"/>
        <end position="59"/>
    </location>
</feature>
<dbReference type="Proteomes" id="UP000479114">
    <property type="component" value="Chromosome"/>
</dbReference>
<name>A0A6C0P1C9_9BACL</name>
<keyword evidence="5" id="KW-1185">Reference proteome</keyword>
<dbReference type="PROSITE" id="PS51257">
    <property type="entry name" value="PROKAR_LIPOPROTEIN"/>
    <property type="match status" value="1"/>
</dbReference>